<organism evidence="2 3">
    <name type="scientific">Perkinsus chesapeaki</name>
    <name type="common">Clam parasite</name>
    <name type="synonym">Perkinsus andrewsi</name>
    <dbReference type="NCBI Taxonomy" id="330153"/>
    <lineage>
        <taxon>Eukaryota</taxon>
        <taxon>Sar</taxon>
        <taxon>Alveolata</taxon>
        <taxon>Perkinsozoa</taxon>
        <taxon>Perkinsea</taxon>
        <taxon>Perkinsida</taxon>
        <taxon>Perkinsidae</taxon>
        <taxon>Perkinsus</taxon>
    </lineage>
</organism>
<dbReference type="InterPro" id="IPR041588">
    <property type="entry name" value="Integrase_H2C2"/>
</dbReference>
<evidence type="ECO:0000313" key="3">
    <source>
        <dbReference type="Proteomes" id="UP000591131"/>
    </source>
</evidence>
<evidence type="ECO:0000313" key="2">
    <source>
        <dbReference type="EMBL" id="KAF4647487.1"/>
    </source>
</evidence>
<dbReference type="Gene3D" id="1.10.340.70">
    <property type="match status" value="1"/>
</dbReference>
<proteinExistence type="predicted"/>
<dbReference type="EMBL" id="JAAPAO010002575">
    <property type="protein sequence ID" value="KAF4647487.1"/>
    <property type="molecule type" value="Genomic_DNA"/>
</dbReference>
<protein>
    <recommendedName>
        <fullName evidence="1">Integrase zinc-binding domain-containing protein</fullName>
    </recommendedName>
</protein>
<keyword evidence="3" id="KW-1185">Reference proteome</keyword>
<name>A0A7J6KK88_PERCH</name>
<sequence length="241" mass="27561">GPAAKANVMMLNVDGIDLPNFYDLDADEQEELKLLARYAKPVEEVEEELQHDGNYETTLMTCLLRAQSLDKDLRDFNDLLKKKVTANDLRVKGVKLRRLARICYLDENGLIRRHPSPERLRKVEEDVNGVVYLGNNSYTAALIKLLAVIYHYKHLHLGARRVCNLLQRRFYCKRMTRLVSSSLRSCTSCIKARATRQFNYVVNNVQSLLTTGLWQILGVDVAGPYDRATKDTPTDATDSHY</sequence>
<feature type="domain" description="Integrase zinc-binding" evidence="1">
    <location>
        <begin position="143"/>
        <end position="194"/>
    </location>
</feature>
<evidence type="ECO:0000259" key="1">
    <source>
        <dbReference type="Pfam" id="PF17921"/>
    </source>
</evidence>
<dbReference type="OrthoDB" id="474333at2759"/>
<reference evidence="2 3" key="1">
    <citation type="submission" date="2020-04" db="EMBL/GenBank/DDBJ databases">
        <title>Perkinsus chesapeaki whole genome sequence.</title>
        <authorList>
            <person name="Bogema D.R."/>
        </authorList>
    </citation>
    <scope>NUCLEOTIDE SEQUENCE [LARGE SCALE GENOMIC DNA]</scope>
    <source>
        <strain evidence="2">ATCC PRA-425</strain>
    </source>
</reference>
<feature type="non-terminal residue" evidence="2">
    <location>
        <position position="241"/>
    </location>
</feature>
<accession>A0A7J6KK88</accession>
<dbReference type="Pfam" id="PF17921">
    <property type="entry name" value="Integrase_H2C2"/>
    <property type="match status" value="1"/>
</dbReference>
<dbReference type="AlphaFoldDB" id="A0A7J6KK88"/>
<feature type="non-terminal residue" evidence="2">
    <location>
        <position position="1"/>
    </location>
</feature>
<comment type="caution">
    <text evidence="2">The sequence shown here is derived from an EMBL/GenBank/DDBJ whole genome shotgun (WGS) entry which is preliminary data.</text>
</comment>
<dbReference type="Proteomes" id="UP000591131">
    <property type="component" value="Unassembled WGS sequence"/>
</dbReference>
<gene>
    <name evidence="2" type="ORF">FOL47_004529</name>
</gene>